<protein>
    <submittedName>
        <fullName evidence="1">Haloacid dehalogenase protein</fullName>
    </submittedName>
</protein>
<dbReference type="PANTHER" id="PTHR43434:SF1">
    <property type="entry name" value="PHOSPHOGLYCOLATE PHOSPHATASE"/>
    <property type="match status" value="1"/>
</dbReference>
<accession>K2A2H6</accession>
<dbReference type="InterPro" id="IPR050155">
    <property type="entry name" value="HAD-like_hydrolase_sf"/>
</dbReference>
<dbReference type="Pfam" id="PF13419">
    <property type="entry name" value="HAD_2"/>
    <property type="match status" value="1"/>
</dbReference>
<dbReference type="GO" id="GO:0005829">
    <property type="term" value="C:cytosol"/>
    <property type="evidence" value="ECO:0007669"/>
    <property type="project" value="TreeGrafter"/>
</dbReference>
<dbReference type="InterPro" id="IPR023198">
    <property type="entry name" value="PGP-like_dom2"/>
</dbReference>
<comment type="caution">
    <text evidence="1">The sequence shown here is derived from an EMBL/GenBank/DDBJ whole genome shotgun (WGS) entry which is preliminary data.</text>
</comment>
<dbReference type="InterPro" id="IPR036412">
    <property type="entry name" value="HAD-like_sf"/>
</dbReference>
<dbReference type="EMBL" id="AMFJ01028953">
    <property type="protein sequence ID" value="EKD44159.1"/>
    <property type="molecule type" value="Genomic_DNA"/>
</dbReference>
<gene>
    <name evidence="1" type="ORF">ACD_71C00222G0018</name>
</gene>
<dbReference type="InterPro" id="IPR041492">
    <property type="entry name" value="HAD_2"/>
</dbReference>
<evidence type="ECO:0000313" key="1">
    <source>
        <dbReference type="EMBL" id="EKD44159.1"/>
    </source>
</evidence>
<sequence>MQEVLKNNSTILNNRPIILFDIDWTLVNGINYTHSDSFKYIFDRVFGLKNINVYDIRPHGMTDLQIISEILKINNLSSEFTKSNSDLAISLMGEYYIKNSEKEFVTLMPGVINLLNTLKKYGYLMGILSGNIEKVGKQKVAAANISHYFCFGAFGDMSVSRADLVDFAEKDMQKNGFNATKKQFIIIGDSVRDIDCAKKSKLSSIGVATGSSTLENLKIAGADLAVSSLEDIDNIMKLITALDK</sequence>
<dbReference type="InterPro" id="IPR023214">
    <property type="entry name" value="HAD_sf"/>
</dbReference>
<dbReference type="Gene3D" id="3.40.50.1000">
    <property type="entry name" value="HAD superfamily/HAD-like"/>
    <property type="match status" value="1"/>
</dbReference>
<proteinExistence type="predicted"/>
<name>K2A2H6_9BACT</name>
<reference evidence="1" key="1">
    <citation type="journal article" date="2012" name="Science">
        <title>Fermentation, hydrogen, and sulfur metabolism in multiple uncultivated bacterial phyla.</title>
        <authorList>
            <person name="Wrighton K.C."/>
            <person name="Thomas B.C."/>
            <person name="Sharon I."/>
            <person name="Miller C.S."/>
            <person name="Castelle C.J."/>
            <person name="VerBerkmoes N.C."/>
            <person name="Wilkins M.J."/>
            <person name="Hettich R.L."/>
            <person name="Lipton M.S."/>
            <person name="Williams K.H."/>
            <person name="Long P.E."/>
            <person name="Banfield J.F."/>
        </authorList>
    </citation>
    <scope>NUCLEOTIDE SEQUENCE [LARGE SCALE GENOMIC DNA]</scope>
</reference>
<dbReference type="GO" id="GO:0008967">
    <property type="term" value="F:phosphoglycolate phosphatase activity"/>
    <property type="evidence" value="ECO:0007669"/>
    <property type="project" value="TreeGrafter"/>
</dbReference>
<dbReference type="PANTHER" id="PTHR43434">
    <property type="entry name" value="PHOSPHOGLYCOLATE PHOSPHATASE"/>
    <property type="match status" value="1"/>
</dbReference>
<dbReference type="SUPFAM" id="SSF56784">
    <property type="entry name" value="HAD-like"/>
    <property type="match status" value="1"/>
</dbReference>
<dbReference type="GO" id="GO:0006281">
    <property type="term" value="P:DNA repair"/>
    <property type="evidence" value="ECO:0007669"/>
    <property type="project" value="TreeGrafter"/>
</dbReference>
<dbReference type="AlphaFoldDB" id="K2A2H6"/>
<organism evidence="1">
    <name type="scientific">uncultured bacterium</name>
    <name type="common">gcode 4</name>
    <dbReference type="NCBI Taxonomy" id="1234023"/>
    <lineage>
        <taxon>Bacteria</taxon>
        <taxon>environmental samples</taxon>
    </lineage>
</organism>
<dbReference type="Gene3D" id="1.10.150.240">
    <property type="entry name" value="Putative phosphatase, domain 2"/>
    <property type="match status" value="1"/>
</dbReference>